<name>A0A6A5W0N2_9PLEO</name>
<proteinExistence type="predicted"/>
<keyword evidence="3" id="KW-1185">Reference proteome</keyword>
<evidence type="ECO:0000313" key="2">
    <source>
        <dbReference type="EMBL" id="KAF1994469.1"/>
    </source>
</evidence>
<keyword evidence="1" id="KW-0732">Signal</keyword>
<accession>A0A6A5W0N2</accession>
<feature type="signal peptide" evidence="1">
    <location>
        <begin position="1"/>
        <end position="18"/>
    </location>
</feature>
<organism evidence="2 3">
    <name type="scientific">Amniculicola lignicola CBS 123094</name>
    <dbReference type="NCBI Taxonomy" id="1392246"/>
    <lineage>
        <taxon>Eukaryota</taxon>
        <taxon>Fungi</taxon>
        <taxon>Dikarya</taxon>
        <taxon>Ascomycota</taxon>
        <taxon>Pezizomycotina</taxon>
        <taxon>Dothideomycetes</taxon>
        <taxon>Pleosporomycetidae</taxon>
        <taxon>Pleosporales</taxon>
        <taxon>Amniculicolaceae</taxon>
        <taxon>Amniculicola</taxon>
    </lineage>
</organism>
<dbReference type="EMBL" id="ML977659">
    <property type="protein sequence ID" value="KAF1994469.1"/>
    <property type="molecule type" value="Genomic_DNA"/>
</dbReference>
<gene>
    <name evidence="2" type="ORF">P154DRAFT_567315</name>
</gene>
<sequence>MQLFATFLLLASVQAAAAWKVYLWESSTTCYQPKTRIITGAGNGVCNQFGQPIGNGCYDAIPTLPNQPCTNPAWRPHSARIGDGSSACQIYTGDGCTGSSTRIQGTACGTVPGNGNINSFRCWN</sequence>
<protein>
    <submittedName>
        <fullName evidence="2">Uncharacterized protein</fullName>
    </submittedName>
</protein>
<feature type="chain" id="PRO_5025693915" evidence="1">
    <location>
        <begin position="19"/>
        <end position="124"/>
    </location>
</feature>
<dbReference type="AlphaFoldDB" id="A0A6A5W0N2"/>
<reference evidence="2" key="1">
    <citation type="journal article" date="2020" name="Stud. Mycol.">
        <title>101 Dothideomycetes genomes: a test case for predicting lifestyles and emergence of pathogens.</title>
        <authorList>
            <person name="Haridas S."/>
            <person name="Albert R."/>
            <person name="Binder M."/>
            <person name="Bloem J."/>
            <person name="Labutti K."/>
            <person name="Salamov A."/>
            <person name="Andreopoulos B."/>
            <person name="Baker S."/>
            <person name="Barry K."/>
            <person name="Bills G."/>
            <person name="Bluhm B."/>
            <person name="Cannon C."/>
            <person name="Castanera R."/>
            <person name="Culley D."/>
            <person name="Daum C."/>
            <person name="Ezra D."/>
            <person name="Gonzalez J."/>
            <person name="Henrissat B."/>
            <person name="Kuo A."/>
            <person name="Liang C."/>
            <person name="Lipzen A."/>
            <person name="Lutzoni F."/>
            <person name="Magnuson J."/>
            <person name="Mondo S."/>
            <person name="Nolan M."/>
            <person name="Ohm R."/>
            <person name="Pangilinan J."/>
            <person name="Park H.-J."/>
            <person name="Ramirez L."/>
            <person name="Alfaro M."/>
            <person name="Sun H."/>
            <person name="Tritt A."/>
            <person name="Yoshinaga Y."/>
            <person name="Zwiers L.-H."/>
            <person name="Turgeon B."/>
            <person name="Goodwin S."/>
            <person name="Spatafora J."/>
            <person name="Crous P."/>
            <person name="Grigoriev I."/>
        </authorList>
    </citation>
    <scope>NUCLEOTIDE SEQUENCE</scope>
    <source>
        <strain evidence="2">CBS 123094</strain>
    </source>
</reference>
<evidence type="ECO:0000313" key="3">
    <source>
        <dbReference type="Proteomes" id="UP000799779"/>
    </source>
</evidence>
<evidence type="ECO:0000256" key="1">
    <source>
        <dbReference type="SAM" id="SignalP"/>
    </source>
</evidence>
<dbReference type="Proteomes" id="UP000799779">
    <property type="component" value="Unassembled WGS sequence"/>
</dbReference>